<dbReference type="InterPro" id="IPR006311">
    <property type="entry name" value="TAT_signal"/>
</dbReference>
<evidence type="ECO:0000313" key="4">
    <source>
        <dbReference type="EMBL" id="AXK33374.1"/>
    </source>
</evidence>
<feature type="compositionally biased region" description="Basic and acidic residues" evidence="2">
    <location>
        <begin position="115"/>
        <end position="124"/>
    </location>
</feature>
<organism evidence="4 5">
    <name type="scientific">Streptomyces armeniacus</name>
    <dbReference type="NCBI Taxonomy" id="83291"/>
    <lineage>
        <taxon>Bacteria</taxon>
        <taxon>Bacillati</taxon>
        <taxon>Actinomycetota</taxon>
        <taxon>Actinomycetes</taxon>
        <taxon>Kitasatosporales</taxon>
        <taxon>Streptomycetaceae</taxon>
        <taxon>Streptomyces</taxon>
    </lineage>
</organism>
<dbReference type="SUPFAM" id="SSF50494">
    <property type="entry name" value="Trypsin-like serine proteases"/>
    <property type="match status" value="1"/>
</dbReference>
<evidence type="ECO:0000256" key="2">
    <source>
        <dbReference type="SAM" id="MobiDB-lite"/>
    </source>
</evidence>
<dbReference type="RefSeq" id="WP_208878182.1">
    <property type="nucleotide sequence ID" value="NZ_CP031320.1"/>
</dbReference>
<name>A0A345XP08_9ACTN</name>
<evidence type="ECO:0000256" key="1">
    <source>
        <dbReference type="ARBA" id="ARBA00022729"/>
    </source>
</evidence>
<dbReference type="Proteomes" id="UP000254425">
    <property type="component" value="Chromosome"/>
</dbReference>
<dbReference type="PROSITE" id="PS51318">
    <property type="entry name" value="TAT"/>
    <property type="match status" value="1"/>
</dbReference>
<dbReference type="Pfam" id="PF13365">
    <property type="entry name" value="Trypsin_2"/>
    <property type="match status" value="1"/>
</dbReference>
<dbReference type="PANTHER" id="PTHR15462:SF19">
    <property type="entry name" value="PEPTIDASE S1 DOMAIN-CONTAINING PROTEIN"/>
    <property type="match status" value="1"/>
</dbReference>
<proteinExistence type="predicted"/>
<feature type="chain" id="PRO_5038662587" description="Serine protease" evidence="3">
    <location>
        <begin position="31"/>
        <end position="395"/>
    </location>
</feature>
<evidence type="ECO:0008006" key="6">
    <source>
        <dbReference type="Google" id="ProtNLM"/>
    </source>
</evidence>
<reference evidence="4 5" key="1">
    <citation type="submission" date="2018-07" db="EMBL/GenBank/DDBJ databases">
        <title>Draft genome of the type strain Streptomyces armeniacus ATCC 15676.</title>
        <authorList>
            <person name="Labana P."/>
            <person name="Gosse J.T."/>
            <person name="Boddy C.N."/>
        </authorList>
    </citation>
    <scope>NUCLEOTIDE SEQUENCE [LARGE SCALE GENOMIC DNA]</scope>
    <source>
        <strain evidence="4 5">ATCC 15676</strain>
    </source>
</reference>
<feature type="region of interest" description="Disordered" evidence="2">
    <location>
        <begin position="115"/>
        <end position="150"/>
    </location>
</feature>
<dbReference type="AlphaFoldDB" id="A0A345XP08"/>
<gene>
    <name evidence="4" type="ORF">DVA86_12620</name>
</gene>
<dbReference type="InterPro" id="IPR043504">
    <property type="entry name" value="Peptidase_S1_PA_chymotrypsin"/>
</dbReference>
<feature type="signal peptide" evidence="3">
    <location>
        <begin position="1"/>
        <end position="30"/>
    </location>
</feature>
<feature type="compositionally biased region" description="Basic and acidic residues" evidence="2">
    <location>
        <begin position="52"/>
        <end position="83"/>
    </location>
</feature>
<evidence type="ECO:0000256" key="3">
    <source>
        <dbReference type="SAM" id="SignalP"/>
    </source>
</evidence>
<accession>A0A345XP08</accession>
<dbReference type="PANTHER" id="PTHR15462">
    <property type="entry name" value="SERINE PROTEASE"/>
    <property type="match status" value="1"/>
</dbReference>
<dbReference type="InterPro" id="IPR009003">
    <property type="entry name" value="Peptidase_S1_PA"/>
</dbReference>
<dbReference type="KEGG" id="sarm:DVA86_12620"/>
<dbReference type="InterPro" id="IPR050966">
    <property type="entry name" value="Glutamyl_endopeptidase"/>
</dbReference>
<evidence type="ECO:0000313" key="5">
    <source>
        <dbReference type="Proteomes" id="UP000254425"/>
    </source>
</evidence>
<dbReference type="EMBL" id="CP031320">
    <property type="protein sequence ID" value="AXK33374.1"/>
    <property type="molecule type" value="Genomic_DNA"/>
</dbReference>
<sequence>MSPIGSSVRRRRRALAAAAAVAALAVTATACGPEDDGADSKPSESSSQQPESDLKEDLGLPDKLPDDLPDSLKDLEKWKNGGWKNWDKDQWLREAEDFINPIIDDFWNRDRMDDAEENDRKRDVDDSDIDQGVTDPVPDPVKAAAVPSPYTDKAPPVGKIFMETPEGSMVCSGSVVKDPKNPGKSNLVATAGHCVHGGQGKGWFRNVVFVPHFNSKGLGQAELESAPKTDIAPHGVFWAQHARTTDHWIENGATQGGSGAPQDFAVLKVKPEDGGSKSLEETVGKAVTVNFKTPGVKNIPTLTARGYPAAPPFTGEKMYACQDKPSRLSLDTSQPTMYRIGCTMTGGSSGGPWLSADGTELLSVTSIGPVQHTWLAGAALGKEAKGVFDAVGGLS</sequence>
<keyword evidence="5" id="KW-1185">Reference proteome</keyword>
<protein>
    <recommendedName>
        <fullName evidence="6">Serine protease</fullName>
    </recommendedName>
</protein>
<feature type="compositionally biased region" description="Low complexity" evidence="2">
    <location>
        <begin position="140"/>
        <end position="149"/>
    </location>
</feature>
<feature type="region of interest" description="Disordered" evidence="2">
    <location>
        <begin position="31"/>
        <end position="83"/>
    </location>
</feature>
<keyword evidence="1 3" id="KW-0732">Signal</keyword>
<dbReference type="Gene3D" id="2.40.10.10">
    <property type="entry name" value="Trypsin-like serine proteases"/>
    <property type="match status" value="2"/>
</dbReference>